<dbReference type="InterPro" id="IPR004033">
    <property type="entry name" value="UbiE/COQ5_MeTrFase"/>
</dbReference>
<dbReference type="PANTHER" id="PTHR43591:SF24">
    <property type="entry name" value="2-METHOXY-6-POLYPRENYL-1,4-BENZOQUINOL METHYLASE, MITOCHONDRIAL"/>
    <property type="match status" value="1"/>
</dbReference>
<accession>A0A3B0TNK2</accession>
<dbReference type="PROSITE" id="PS01183">
    <property type="entry name" value="UBIE_1"/>
    <property type="match status" value="1"/>
</dbReference>
<dbReference type="InterPro" id="IPR023576">
    <property type="entry name" value="UbiE/COQ5_MeTrFase_CS"/>
</dbReference>
<evidence type="ECO:0000256" key="4">
    <source>
        <dbReference type="SAM" id="MobiDB-lite"/>
    </source>
</evidence>
<dbReference type="NCBIfam" id="NF001242">
    <property type="entry name" value="PRK00216.1-3"/>
    <property type="match status" value="1"/>
</dbReference>
<dbReference type="CDD" id="cd02440">
    <property type="entry name" value="AdoMet_MTases"/>
    <property type="match status" value="1"/>
</dbReference>
<feature type="compositionally biased region" description="Polar residues" evidence="4">
    <location>
        <begin position="1"/>
        <end position="11"/>
    </location>
</feature>
<keyword evidence="1 5" id="KW-0489">Methyltransferase</keyword>
<sequence length="277" mass="29543">MTATGETSSPSPKAGARTAAATNADTSAKTWVDFGFSRVGETEKAAHVAEVFGSVADKYDLMNDVMSAGLHRLWKDAMVAWLRPGRSRGGYRHLDVAGGTGDIAFRVARAGGASTRSLVLDINPAMIAQGRKRPDAAALAPQIAFAVGDAETLPLADRSMDAYTIAFGIRNVTDKPRALAEARRVLKTGGRFLCLEFSHVDVPVLDQIYELYSMNVIPGVGSVVAGDADAYRYLVESIRRFPDQPAFGAMIGEAGFARVSWRPLTGGVAAIHSGWRL</sequence>
<evidence type="ECO:0000256" key="1">
    <source>
        <dbReference type="ARBA" id="ARBA00022603"/>
    </source>
</evidence>
<name>A0A3B0TNK2_9ZZZZ</name>
<dbReference type="GO" id="GO:0008425">
    <property type="term" value="F:2-methoxy-6-polyprenyl-1,4-benzoquinol methyltransferase activity"/>
    <property type="evidence" value="ECO:0007669"/>
    <property type="project" value="UniProtKB-EC"/>
</dbReference>
<dbReference type="AlphaFoldDB" id="A0A3B0TNK2"/>
<dbReference type="Pfam" id="PF01209">
    <property type="entry name" value="Ubie_methyltran"/>
    <property type="match status" value="1"/>
</dbReference>
<dbReference type="SUPFAM" id="SSF53335">
    <property type="entry name" value="S-adenosyl-L-methionine-dependent methyltransferases"/>
    <property type="match status" value="1"/>
</dbReference>
<dbReference type="InterPro" id="IPR029063">
    <property type="entry name" value="SAM-dependent_MTases_sf"/>
</dbReference>
<evidence type="ECO:0000313" key="5">
    <source>
        <dbReference type="EMBL" id="VAW10204.1"/>
    </source>
</evidence>
<dbReference type="PANTHER" id="PTHR43591">
    <property type="entry name" value="METHYLTRANSFERASE"/>
    <property type="match status" value="1"/>
</dbReference>
<evidence type="ECO:0000256" key="2">
    <source>
        <dbReference type="ARBA" id="ARBA00022679"/>
    </source>
</evidence>
<protein>
    <submittedName>
        <fullName evidence="5">2-methoxy-6-polyprenyl-1,4-benzoquinol methylase</fullName>
        <ecNumber evidence="5">2.1.1.201</ecNumber>
    </submittedName>
</protein>
<dbReference type="EC" id="2.1.1.201" evidence="5"/>
<keyword evidence="2 5" id="KW-0808">Transferase</keyword>
<proteinExistence type="inferred from homology"/>
<dbReference type="Gene3D" id="3.40.50.150">
    <property type="entry name" value="Vaccinia Virus protein VP39"/>
    <property type="match status" value="1"/>
</dbReference>
<evidence type="ECO:0000256" key="3">
    <source>
        <dbReference type="ARBA" id="ARBA00022691"/>
    </source>
</evidence>
<dbReference type="NCBIfam" id="TIGR01934">
    <property type="entry name" value="MenG_MenH_UbiE"/>
    <property type="match status" value="1"/>
</dbReference>
<organism evidence="5">
    <name type="scientific">hydrothermal vent metagenome</name>
    <dbReference type="NCBI Taxonomy" id="652676"/>
    <lineage>
        <taxon>unclassified sequences</taxon>
        <taxon>metagenomes</taxon>
        <taxon>ecological metagenomes</taxon>
    </lineage>
</organism>
<dbReference type="PROSITE" id="PS51608">
    <property type="entry name" value="SAM_MT_UBIE"/>
    <property type="match status" value="1"/>
</dbReference>
<feature type="region of interest" description="Disordered" evidence="4">
    <location>
        <begin position="1"/>
        <end position="22"/>
    </location>
</feature>
<reference evidence="5" key="1">
    <citation type="submission" date="2018-06" db="EMBL/GenBank/DDBJ databases">
        <authorList>
            <person name="Zhirakovskaya E."/>
        </authorList>
    </citation>
    <scope>NUCLEOTIDE SEQUENCE</scope>
</reference>
<keyword evidence="3" id="KW-0949">S-adenosyl-L-methionine</keyword>
<dbReference type="HAMAP" id="MF_01813">
    <property type="entry name" value="MenG_UbiE_methyltr"/>
    <property type="match status" value="1"/>
</dbReference>
<gene>
    <name evidence="5" type="ORF">MNBD_ALPHA09-2271</name>
</gene>
<dbReference type="EMBL" id="UOEM01000007">
    <property type="protein sequence ID" value="VAW10204.1"/>
    <property type="molecule type" value="Genomic_DNA"/>
</dbReference>
<dbReference type="GO" id="GO:0032259">
    <property type="term" value="P:methylation"/>
    <property type="evidence" value="ECO:0007669"/>
    <property type="project" value="UniProtKB-KW"/>
</dbReference>